<evidence type="ECO:0000259" key="6">
    <source>
        <dbReference type="PROSITE" id="PS50404"/>
    </source>
</evidence>
<dbReference type="Gene3D" id="1.20.1050.130">
    <property type="match status" value="1"/>
</dbReference>
<reference evidence="8 9" key="1">
    <citation type="submission" date="2016-07" db="EMBL/GenBank/DDBJ databases">
        <title>Multiple horizontal gene transfer events from other fungi enriched the ability of initially mycotrophic Trichoderma (Ascomycota) to feed on dead plant biomass.</title>
        <authorList>
            <consortium name="DOE Joint Genome Institute"/>
            <person name="Aerts A."/>
            <person name="Atanasova L."/>
            <person name="Chenthamara K."/>
            <person name="Zhang J."/>
            <person name="Grujic M."/>
            <person name="Henrissat B."/>
            <person name="Kuo A."/>
            <person name="Salamov A."/>
            <person name="Lipzen A."/>
            <person name="Labutti K."/>
            <person name="Barry K."/>
            <person name="Miao Y."/>
            <person name="Rahimi M.J."/>
            <person name="Shen Q."/>
            <person name="Grigoriev I.V."/>
            <person name="Kubicek C.P."/>
            <person name="Druzhinina I.S."/>
        </authorList>
    </citation>
    <scope>NUCLEOTIDE SEQUENCE [LARGE SCALE GENOMIC DNA]</scope>
    <source>
        <strain evidence="8 9">CBS 226.95</strain>
    </source>
</reference>
<keyword evidence="9" id="KW-1185">Reference proteome</keyword>
<dbReference type="GO" id="GO:0004364">
    <property type="term" value="F:glutathione transferase activity"/>
    <property type="evidence" value="ECO:0007669"/>
    <property type="project" value="UniProtKB-EC"/>
</dbReference>
<comment type="similarity">
    <text evidence="1">Belongs to the GST superfamily.</text>
</comment>
<dbReference type="CDD" id="cd03048">
    <property type="entry name" value="GST_N_Ure2p_like"/>
    <property type="match status" value="1"/>
</dbReference>
<evidence type="ECO:0000256" key="4">
    <source>
        <dbReference type="ARBA" id="ARBA00047960"/>
    </source>
</evidence>
<sequence>MSSIKPITLHAHSSGPNPWKVVIILQELELPYTLVYETPATIKSAPYTDVNPNGRVPAIRDPNTGITLWESGAIIEYLIENYDTEQKISHGSQSPEKWLEKQFLYFQVSGQGPYFGQYTWFARLHHEQLPSAKERYLNEIKRVIGVLNTILEGKNYLVGEKATYADLSFITWSLIGQNAVESAGVDLDKEAPNYVAWMKRLLDRPAVQKALQEKEKASSASAQ</sequence>
<dbReference type="EC" id="2.5.1.18" evidence="2"/>
<feature type="domain" description="GST N-terminal" evidence="6">
    <location>
        <begin position="5"/>
        <end position="86"/>
    </location>
</feature>
<dbReference type="InterPro" id="IPR036282">
    <property type="entry name" value="Glutathione-S-Trfase_C_sf"/>
</dbReference>
<dbReference type="GO" id="GO:0005737">
    <property type="term" value="C:cytoplasm"/>
    <property type="evidence" value="ECO:0007669"/>
    <property type="project" value="UniProtKB-ARBA"/>
</dbReference>
<keyword evidence="3" id="KW-0808">Transferase</keyword>
<dbReference type="AlphaFoldDB" id="A0A2T4AN27"/>
<dbReference type="Pfam" id="PF00043">
    <property type="entry name" value="GST_C"/>
    <property type="match status" value="1"/>
</dbReference>
<evidence type="ECO:0000256" key="5">
    <source>
        <dbReference type="ARBA" id="ARBA00060024"/>
    </source>
</evidence>
<dbReference type="FunFam" id="1.20.1050.130:FF:000016">
    <property type="entry name" value="Glutathione S-transferase 1"/>
    <property type="match status" value="1"/>
</dbReference>
<dbReference type="Proteomes" id="UP000241690">
    <property type="component" value="Unassembled WGS sequence"/>
</dbReference>
<dbReference type="SFLD" id="SFLDS00019">
    <property type="entry name" value="Glutathione_Transferase_(cytos"/>
    <property type="match status" value="1"/>
</dbReference>
<proteinExistence type="inferred from homology"/>
<feature type="domain" description="GST C-terminal" evidence="7">
    <location>
        <begin position="93"/>
        <end position="220"/>
    </location>
</feature>
<dbReference type="SUPFAM" id="SSF47616">
    <property type="entry name" value="GST C-terminal domain-like"/>
    <property type="match status" value="1"/>
</dbReference>
<dbReference type="InterPro" id="IPR036249">
    <property type="entry name" value="Thioredoxin-like_sf"/>
</dbReference>
<evidence type="ECO:0000313" key="9">
    <source>
        <dbReference type="Proteomes" id="UP000241690"/>
    </source>
</evidence>
<dbReference type="InterPro" id="IPR004046">
    <property type="entry name" value="GST_C"/>
</dbReference>
<evidence type="ECO:0000256" key="3">
    <source>
        <dbReference type="ARBA" id="ARBA00022679"/>
    </source>
</evidence>
<dbReference type="PROSITE" id="PS50405">
    <property type="entry name" value="GST_CTER"/>
    <property type="match status" value="1"/>
</dbReference>
<dbReference type="GeneID" id="36630815"/>
<dbReference type="PANTHER" id="PTHR44051:SF3">
    <property type="entry name" value="TRANSCRIPTIONAL REGULATOR URE2"/>
    <property type="match status" value="1"/>
</dbReference>
<dbReference type="InterPro" id="IPR004045">
    <property type="entry name" value="Glutathione_S-Trfase_N"/>
</dbReference>
<evidence type="ECO:0000256" key="1">
    <source>
        <dbReference type="ARBA" id="ARBA00007409"/>
    </source>
</evidence>
<comment type="function">
    <text evidence="5">Involved in the oxidative stress response and detoxification.</text>
</comment>
<evidence type="ECO:0000313" key="8">
    <source>
        <dbReference type="EMBL" id="PTB58459.1"/>
    </source>
</evidence>
<dbReference type="InterPro" id="IPR040079">
    <property type="entry name" value="Glutathione_S-Trfase"/>
</dbReference>
<dbReference type="EMBL" id="KZ679676">
    <property type="protein sequence ID" value="PTB58459.1"/>
    <property type="molecule type" value="Genomic_DNA"/>
</dbReference>
<dbReference type="SUPFAM" id="SSF52833">
    <property type="entry name" value="Thioredoxin-like"/>
    <property type="match status" value="1"/>
</dbReference>
<dbReference type="SFLD" id="SFLDG00358">
    <property type="entry name" value="Main_(cytGST)"/>
    <property type="match status" value="1"/>
</dbReference>
<organism evidence="8 9">
    <name type="scientific">Trichoderma harzianum CBS 226.95</name>
    <dbReference type="NCBI Taxonomy" id="983964"/>
    <lineage>
        <taxon>Eukaryota</taxon>
        <taxon>Fungi</taxon>
        <taxon>Dikarya</taxon>
        <taxon>Ascomycota</taxon>
        <taxon>Pezizomycotina</taxon>
        <taxon>Sordariomycetes</taxon>
        <taxon>Hypocreomycetidae</taxon>
        <taxon>Hypocreales</taxon>
        <taxon>Hypocreaceae</taxon>
        <taxon>Trichoderma</taxon>
    </lineage>
</organism>
<dbReference type="InterPro" id="IPR010987">
    <property type="entry name" value="Glutathione-S-Trfase_C-like"/>
</dbReference>
<evidence type="ECO:0000259" key="7">
    <source>
        <dbReference type="PROSITE" id="PS50405"/>
    </source>
</evidence>
<dbReference type="RefSeq" id="XP_024778136.1">
    <property type="nucleotide sequence ID" value="XM_024922232.1"/>
</dbReference>
<dbReference type="PANTHER" id="PTHR44051">
    <property type="entry name" value="GLUTATHIONE S-TRANSFERASE-RELATED"/>
    <property type="match status" value="1"/>
</dbReference>
<gene>
    <name evidence="8" type="ORF">M431DRAFT_74494</name>
</gene>
<dbReference type="GO" id="GO:0005634">
    <property type="term" value="C:nucleus"/>
    <property type="evidence" value="ECO:0007669"/>
    <property type="project" value="UniProtKB-ARBA"/>
</dbReference>
<dbReference type="STRING" id="983964.A0A2T4AN27"/>
<evidence type="ECO:0000256" key="2">
    <source>
        <dbReference type="ARBA" id="ARBA00012452"/>
    </source>
</evidence>
<comment type="catalytic activity">
    <reaction evidence="4">
        <text>RX + glutathione = an S-substituted glutathione + a halide anion + H(+)</text>
        <dbReference type="Rhea" id="RHEA:16437"/>
        <dbReference type="ChEBI" id="CHEBI:15378"/>
        <dbReference type="ChEBI" id="CHEBI:16042"/>
        <dbReference type="ChEBI" id="CHEBI:17792"/>
        <dbReference type="ChEBI" id="CHEBI:57925"/>
        <dbReference type="ChEBI" id="CHEBI:90779"/>
        <dbReference type="EC" id="2.5.1.18"/>
    </reaction>
</comment>
<dbReference type="Pfam" id="PF13417">
    <property type="entry name" value="GST_N_3"/>
    <property type="match status" value="1"/>
</dbReference>
<accession>A0A2T4AN27</accession>
<dbReference type="PROSITE" id="PS50404">
    <property type="entry name" value="GST_NTER"/>
    <property type="match status" value="1"/>
</dbReference>
<protein>
    <recommendedName>
        <fullName evidence="2">glutathione transferase</fullName>
        <ecNumber evidence="2">2.5.1.18</ecNumber>
    </recommendedName>
</protein>
<name>A0A2T4AN27_TRIHA</name>